<evidence type="ECO:0000313" key="1">
    <source>
        <dbReference type="EMBL" id="TMQ91628.1"/>
    </source>
</evidence>
<accession>A0A5C4J444</accession>
<organism evidence="1 2">
    <name type="scientific">Actinomadura soli</name>
    <dbReference type="NCBI Taxonomy" id="2508997"/>
    <lineage>
        <taxon>Bacteria</taxon>
        <taxon>Bacillati</taxon>
        <taxon>Actinomycetota</taxon>
        <taxon>Actinomycetes</taxon>
        <taxon>Streptosporangiales</taxon>
        <taxon>Thermomonosporaceae</taxon>
        <taxon>Actinomadura</taxon>
    </lineage>
</organism>
<dbReference type="RefSeq" id="WP_138648587.1">
    <property type="nucleotide sequence ID" value="NZ_VCKW01000198.1"/>
</dbReference>
<protein>
    <submittedName>
        <fullName evidence="1">Uncharacterized protein</fullName>
    </submittedName>
</protein>
<dbReference type="OrthoDB" id="4143978at2"/>
<gene>
    <name evidence="1" type="ORF">ETD83_30085</name>
</gene>
<name>A0A5C4J444_9ACTN</name>
<dbReference type="EMBL" id="VCKW01000198">
    <property type="protein sequence ID" value="TMQ91628.1"/>
    <property type="molecule type" value="Genomic_DNA"/>
</dbReference>
<dbReference type="AlphaFoldDB" id="A0A5C4J444"/>
<reference evidence="1 2" key="1">
    <citation type="submission" date="2019-05" db="EMBL/GenBank/DDBJ databases">
        <title>Draft genome sequence of Actinomadura sp. 14C53.</title>
        <authorList>
            <person name="Saricaoglu S."/>
            <person name="Isik K."/>
        </authorList>
    </citation>
    <scope>NUCLEOTIDE SEQUENCE [LARGE SCALE GENOMIC DNA]</scope>
    <source>
        <strain evidence="1 2">14C53</strain>
    </source>
</reference>
<sequence length="116" mass="12131">MSGEAKRNFLAAAGAQGDPEALTETFREALQAFGSNTEDNVAAAQRVVFKALQRDGGGTATALALNSTNASLADVLNAAEGTEIPDSVRDAFPELDQEDWDAVLRVATLVLIALEP</sequence>
<proteinExistence type="predicted"/>
<comment type="caution">
    <text evidence="1">The sequence shown here is derived from an EMBL/GenBank/DDBJ whole genome shotgun (WGS) entry which is preliminary data.</text>
</comment>
<dbReference type="Proteomes" id="UP000309174">
    <property type="component" value="Unassembled WGS sequence"/>
</dbReference>
<evidence type="ECO:0000313" key="2">
    <source>
        <dbReference type="Proteomes" id="UP000309174"/>
    </source>
</evidence>
<keyword evidence="2" id="KW-1185">Reference proteome</keyword>